<comment type="caution">
    <text evidence="2">The sequence shown here is derived from an EMBL/GenBank/DDBJ whole genome shotgun (WGS) entry which is preliminary data.</text>
</comment>
<dbReference type="AlphaFoldDB" id="A0AA36I8X5"/>
<proteinExistence type="predicted"/>
<organism evidence="2 3">
    <name type="scientific">Effrenium voratum</name>
    <dbReference type="NCBI Taxonomy" id="2562239"/>
    <lineage>
        <taxon>Eukaryota</taxon>
        <taxon>Sar</taxon>
        <taxon>Alveolata</taxon>
        <taxon>Dinophyceae</taxon>
        <taxon>Suessiales</taxon>
        <taxon>Symbiodiniaceae</taxon>
        <taxon>Effrenium</taxon>
    </lineage>
</organism>
<feature type="non-terminal residue" evidence="2">
    <location>
        <position position="487"/>
    </location>
</feature>
<protein>
    <submittedName>
        <fullName evidence="2">Uncharacterized protein</fullName>
    </submittedName>
</protein>
<name>A0AA36I8X5_9DINO</name>
<evidence type="ECO:0000256" key="1">
    <source>
        <dbReference type="SAM" id="MobiDB-lite"/>
    </source>
</evidence>
<sequence>AASQGGRRESATPGPSPVAVDEEDELNVMDSFIINVLTGEMNGEMVGTLVGNIMSVGEMTILLYGNLLESNMEKTLMILDYKNCRKGFGGKPMGGKFMGKHMNYADSDWHWDLVMAKGKNKNKNANWTAYDMAYAFPHGKNKGKFKGSKGSQVNAYVADYYGLEMEVDGQTRGDLRAAGAQSAKDNEENRSLLVPVLVGMDFAGDTGTGMVVDLVDGTCVFSLIDPLRHYTLQQNSKGHYMVDLVEYLTGGVTVSQGHANIILLQERHVSFDVEVLELHVVLPEVDRGELFRQLLQRRSELNQTSPAARRLRLMQPAPKSSEVMAVKSPDYLAVLMKQLECDKEGKKQMDVLEKDRAMELDGRDPRASDQQWPCYGTREPMRHRSNKWGMWMHCSQCALRLIYLPKKGAPSDSTEVKNHQDVKQALKQLEDFATMRGILPTEEMVRVAIEKHTTNQRYADVLAKCKNKPVAAKPMKKGYQTTPGRTS</sequence>
<evidence type="ECO:0000313" key="2">
    <source>
        <dbReference type="EMBL" id="CAJ1382376.1"/>
    </source>
</evidence>
<evidence type="ECO:0000313" key="3">
    <source>
        <dbReference type="Proteomes" id="UP001178507"/>
    </source>
</evidence>
<feature type="compositionally biased region" description="Basic and acidic residues" evidence="1">
    <location>
        <begin position="1"/>
        <end position="10"/>
    </location>
</feature>
<feature type="non-terminal residue" evidence="2">
    <location>
        <position position="1"/>
    </location>
</feature>
<accession>A0AA36I8X5</accession>
<keyword evidence="3" id="KW-1185">Reference proteome</keyword>
<dbReference type="EMBL" id="CAUJNA010000893">
    <property type="protein sequence ID" value="CAJ1382376.1"/>
    <property type="molecule type" value="Genomic_DNA"/>
</dbReference>
<dbReference type="Proteomes" id="UP001178507">
    <property type="component" value="Unassembled WGS sequence"/>
</dbReference>
<feature type="region of interest" description="Disordered" evidence="1">
    <location>
        <begin position="1"/>
        <end position="20"/>
    </location>
</feature>
<reference evidence="2" key="1">
    <citation type="submission" date="2023-08" db="EMBL/GenBank/DDBJ databases">
        <authorList>
            <person name="Chen Y."/>
            <person name="Shah S."/>
            <person name="Dougan E. K."/>
            <person name="Thang M."/>
            <person name="Chan C."/>
        </authorList>
    </citation>
    <scope>NUCLEOTIDE SEQUENCE</scope>
</reference>
<gene>
    <name evidence="2" type="ORF">EVOR1521_LOCUS9757</name>
</gene>